<organism evidence="2">
    <name type="scientific">Harpegnathos saltator</name>
    <name type="common">Jerdon's jumping ant</name>
    <dbReference type="NCBI Taxonomy" id="610380"/>
    <lineage>
        <taxon>Eukaryota</taxon>
        <taxon>Metazoa</taxon>
        <taxon>Ecdysozoa</taxon>
        <taxon>Arthropoda</taxon>
        <taxon>Hexapoda</taxon>
        <taxon>Insecta</taxon>
        <taxon>Pterygota</taxon>
        <taxon>Neoptera</taxon>
        <taxon>Endopterygota</taxon>
        <taxon>Hymenoptera</taxon>
        <taxon>Apocrita</taxon>
        <taxon>Aculeata</taxon>
        <taxon>Formicoidea</taxon>
        <taxon>Formicidae</taxon>
        <taxon>Ponerinae</taxon>
        <taxon>Ponerini</taxon>
        <taxon>Harpegnathos</taxon>
    </lineage>
</organism>
<dbReference type="InParanoid" id="E2B946"/>
<sequence length="39" mass="4620">QKWVSDGIASKDRSFYRRGIAMLPERWERVAANDGKYFD</sequence>
<dbReference type="Proteomes" id="UP000008237">
    <property type="component" value="Unassembled WGS sequence"/>
</dbReference>
<reference evidence="1 2" key="1">
    <citation type="journal article" date="2010" name="Science">
        <title>Genomic comparison of the ants Camponotus floridanus and Harpegnathos saltator.</title>
        <authorList>
            <person name="Bonasio R."/>
            <person name="Zhang G."/>
            <person name="Ye C."/>
            <person name="Mutti N.S."/>
            <person name="Fang X."/>
            <person name="Qin N."/>
            <person name="Donahue G."/>
            <person name="Yang P."/>
            <person name="Li Q."/>
            <person name="Li C."/>
            <person name="Zhang P."/>
            <person name="Huang Z."/>
            <person name="Berger S.L."/>
            <person name="Reinberg D."/>
            <person name="Wang J."/>
            <person name="Liebig J."/>
        </authorList>
    </citation>
    <scope>NUCLEOTIDE SEQUENCE [LARGE SCALE GENOMIC DNA]</scope>
    <source>
        <strain evidence="1 2">R22 G/1</strain>
    </source>
</reference>
<protein>
    <recommendedName>
        <fullName evidence="3">Histone-lysine N-methyltransferase SETMAR</fullName>
    </recommendedName>
</protein>
<feature type="non-terminal residue" evidence="1">
    <location>
        <position position="1"/>
    </location>
</feature>
<feature type="non-terminal residue" evidence="1">
    <location>
        <position position="39"/>
    </location>
</feature>
<dbReference type="InterPro" id="IPR036397">
    <property type="entry name" value="RNaseH_sf"/>
</dbReference>
<dbReference type="AlphaFoldDB" id="E2B946"/>
<accession>E2B946</accession>
<evidence type="ECO:0000313" key="2">
    <source>
        <dbReference type="Proteomes" id="UP000008237"/>
    </source>
</evidence>
<dbReference type="EMBL" id="GL446425">
    <property type="protein sequence ID" value="EFN87812.1"/>
    <property type="molecule type" value="Genomic_DNA"/>
</dbReference>
<evidence type="ECO:0000313" key="1">
    <source>
        <dbReference type="EMBL" id="EFN87812.1"/>
    </source>
</evidence>
<dbReference type="GO" id="GO:0003676">
    <property type="term" value="F:nucleic acid binding"/>
    <property type="evidence" value="ECO:0007669"/>
    <property type="project" value="InterPro"/>
</dbReference>
<evidence type="ECO:0008006" key="3">
    <source>
        <dbReference type="Google" id="ProtNLM"/>
    </source>
</evidence>
<name>E2B946_HARSA</name>
<keyword evidence="2" id="KW-1185">Reference proteome</keyword>
<dbReference type="Gene3D" id="3.30.420.10">
    <property type="entry name" value="Ribonuclease H-like superfamily/Ribonuclease H"/>
    <property type="match status" value="1"/>
</dbReference>
<proteinExistence type="predicted"/>
<gene>
    <name evidence="1" type="ORF">EAI_12805</name>
</gene>